<dbReference type="SUPFAM" id="SSF90229">
    <property type="entry name" value="CCCH zinc finger"/>
    <property type="match status" value="1"/>
</dbReference>
<dbReference type="InterPro" id="IPR045877">
    <property type="entry name" value="ZFP36-like"/>
</dbReference>
<keyword evidence="5" id="KW-0238">DNA-binding</keyword>
<reference evidence="9" key="1">
    <citation type="submission" date="2020-07" db="EMBL/GenBank/DDBJ databases">
        <title>Genome sequence and genetic diversity analysis of an under-domesticated orphan crop, white fonio (Digitaria exilis).</title>
        <authorList>
            <person name="Bennetzen J.L."/>
            <person name="Chen S."/>
            <person name="Ma X."/>
            <person name="Wang X."/>
            <person name="Yssel A.E.J."/>
            <person name="Chaluvadi S.R."/>
            <person name="Johnson M."/>
            <person name="Gangashetty P."/>
            <person name="Hamidou F."/>
            <person name="Sanogo M.D."/>
            <person name="Zwaenepoel A."/>
            <person name="Wallace J."/>
            <person name="Van De Peer Y."/>
            <person name="Van Deynze A."/>
        </authorList>
    </citation>
    <scope>NUCLEOTIDE SEQUENCE</scope>
    <source>
        <tissue evidence="9">Leaves</tissue>
    </source>
</reference>
<comment type="caution">
    <text evidence="9">The sequence shown here is derived from an EMBL/GenBank/DDBJ whole genome shotgun (WGS) entry which is preliminary data.</text>
</comment>
<dbReference type="InterPro" id="IPR036855">
    <property type="entry name" value="Znf_CCCH_sf"/>
</dbReference>
<keyword evidence="3 6" id="KW-0863">Zinc-finger</keyword>
<dbReference type="AlphaFoldDB" id="A0A835BV03"/>
<evidence type="ECO:0000256" key="7">
    <source>
        <dbReference type="SAM" id="MobiDB-lite"/>
    </source>
</evidence>
<proteinExistence type="predicted"/>
<feature type="compositionally biased region" description="Gly residues" evidence="7">
    <location>
        <begin position="23"/>
        <end position="37"/>
    </location>
</feature>
<keyword evidence="4 6" id="KW-0862">Zinc</keyword>
<dbReference type="GO" id="GO:0008270">
    <property type="term" value="F:zinc ion binding"/>
    <property type="evidence" value="ECO:0007669"/>
    <property type="project" value="UniProtKB-KW"/>
</dbReference>
<evidence type="ECO:0000256" key="4">
    <source>
        <dbReference type="ARBA" id="ARBA00022833"/>
    </source>
</evidence>
<dbReference type="GO" id="GO:0006355">
    <property type="term" value="P:regulation of DNA-templated transcription"/>
    <property type="evidence" value="ECO:0007669"/>
    <property type="project" value="UniProtKB-ARBA"/>
</dbReference>
<dbReference type="PANTHER" id="PTHR12547:SF156">
    <property type="entry name" value="ZINC FINGER CCCH DOMAIN-CONTAINING PROTEIN 12"/>
    <property type="match status" value="1"/>
</dbReference>
<evidence type="ECO:0000313" key="9">
    <source>
        <dbReference type="EMBL" id="KAF8712968.1"/>
    </source>
</evidence>
<dbReference type="SMART" id="SM00356">
    <property type="entry name" value="ZnF_C3H1"/>
    <property type="match status" value="1"/>
</dbReference>
<evidence type="ECO:0000256" key="2">
    <source>
        <dbReference type="ARBA" id="ARBA00022737"/>
    </source>
</evidence>
<evidence type="ECO:0000313" key="10">
    <source>
        <dbReference type="Proteomes" id="UP000636709"/>
    </source>
</evidence>
<dbReference type="FunFam" id="4.10.1000.10:FF:000016">
    <property type="entry name" value="Zinc finger CCCH domain-containing protein"/>
    <property type="match status" value="1"/>
</dbReference>
<organism evidence="9 10">
    <name type="scientific">Digitaria exilis</name>
    <dbReference type="NCBI Taxonomy" id="1010633"/>
    <lineage>
        <taxon>Eukaryota</taxon>
        <taxon>Viridiplantae</taxon>
        <taxon>Streptophyta</taxon>
        <taxon>Embryophyta</taxon>
        <taxon>Tracheophyta</taxon>
        <taxon>Spermatophyta</taxon>
        <taxon>Magnoliopsida</taxon>
        <taxon>Liliopsida</taxon>
        <taxon>Poales</taxon>
        <taxon>Poaceae</taxon>
        <taxon>PACMAD clade</taxon>
        <taxon>Panicoideae</taxon>
        <taxon>Panicodae</taxon>
        <taxon>Paniceae</taxon>
        <taxon>Anthephorinae</taxon>
        <taxon>Digitaria</taxon>
    </lineage>
</organism>
<dbReference type="GO" id="GO:0003729">
    <property type="term" value="F:mRNA binding"/>
    <property type="evidence" value="ECO:0007669"/>
    <property type="project" value="InterPro"/>
</dbReference>
<evidence type="ECO:0000256" key="1">
    <source>
        <dbReference type="ARBA" id="ARBA00022723"/>
    </source>
</evidence>
<evidence type="ECO:0000256" key="6">
    <source>
        <dbReference type="PROSITE-ProRule" id="PRU00723"/>
    </source>
</evidence>
<dbReference type="PROSITE" id="PS50103">
    <property type="entry name" value="ZF_C3H1"/>
    <property type="match status" value="1"/>
</dbReference>
<dbReference type="EMBL" id="JACEFO010001742">
    <property type="protein sequence ID" value="KAF8712968.1"/>
    <property type="molecule type" value="Genomic_DNA"/>
</dbReference>
<dbReference type="GO" id="GO:0003677">
    <property type="term" value="F:DNA binding"/>
    <property type="evidence" value="ECO:0007669"/>
    <property type="project" value="UniProtKB-KW"/>
</dbReference>
<dbReference type="OrthoDB" id="1938831at2759"/>
<keyword evidence="10" id="KW-1185">Reference proteome</keyword>
<sequence length="158" mass="17110">MTNGRRSGTDVPRTEQPPPGKKACGGGGSGGDGGGGNSTSKSGSIGKMFFKTKLCSEFRAGTCPYIANCNFAHGMEELRKPPGKQRRWWGRQRSGQQQHKQEIVVAHEGSMEQWKDHQIPIMIHDLRAYKDCPPSRAAPMQCKARESVTVSPSPTVGG</sequence>
<dbReference type="Pfam" id="PF00642">
    <property type="entry name" value="zf-CCCH"/>
    <property type="match status" value="1"/>
</dbReference>
<dbReference type="Proteomes" id="UP000636709">
    <property type="component" value="Unassembled WGS sequence"/>
</dbReference>
<keyword evidence="2" id="KW-0677">Repeat</keyword>
<accession>A0A835BV03</accession>
<keyword evidence="1 6" id="KW-0479">Metal-binding</keyword>
<name>A0A835BV03_9POAL</name>
<feature type="zinc finger region" description="C3H1-type" evidence="6">
    <location>
        <begin position="49"/>
        <end position="76"/>
    </location>
</feature>
<feature type="region of interest" description="Disordered" evidence="7">
    <location>
        <begin position="1"/>
        <end position="41"/>
    </location>
</feature>
<evidence type="ECO:0000259" key="8">
    <source>
        <dbReference type="PROSITE" id="PS50103"/>
    </source>
</evidence>
<dbReference type="InterPro" id="IPR000571">
    <property type="entry name" value="Znf_CCCH"/>
</dbReference>
<feature type="domain" description="C3H1-type" evidence="8">
    <location>
        <begin position="49"/>
        <end position="76"/>
    </location>
</feature>
<protein>
    <recommendedName>
        <fullName evidence="8">C3H1-type domain-containing protein</fullName>
    </recommendedName>
</protein>
<evidence type="ECO:0000256" key="3">
    <source>
        <dbReference type="ARBA" id="ARBA00022771"/>
    </source>
</evidence>
<dbReference type="Gene3D" id="4.10.1000.10">
    <property type="entry name" value="Zinc finger, CCCH-type"/>
    <property type="match status" value="1"/>
</dbReference>
<gene>
    <name evidence="9" type="ORF">HU200_028756</name>
</gene>
<dbReference type="PANTHER" id="PTHR12547">
    <property type="entry name" value="CCCH ZINC FINGER/TIS11-RELATED"/>
    <property type="match status" value="1"/>
</dbReference>
<evidence type="ECO:0000256" key="5">
    <source>
        <dbReference type="ARBA" id="ARBA00023125"/>
    </source>
</evidence>